<evidence type="ECO:0000259" key="9">
    <source>
        <dbReference type="PROSITE" id="PS51755"/>
    </source>
</evidence>
<dbReference type="EMBL" id="BAAADD010000012">
    <property type="protein sequence ID" value="GAA0585877.1"/>
    <property type="molecule type" value="Genomic_DNA"/>
</dbReference>
<evidence type="ECO:0000256" key="7">
    <source>
        <dbReference type="PROSITE-ProRule" id="PRU01091"/>
    </source>
</evidence>
<feature type="modified residue" description="4-aspartylphosphate" evidence="6">
    <location>
        <position position="90"/>
    </location>
</feature>
<evidence type="ECO:0000256" key="2">
    <source>
        <dbReference type="ARBA" id="ARBA00023012"/>
    </source>
</evidence>
<keyword evidence="11" id="KW-1185">Reference proteome</keyword>
<dbReference type="Gene3D" id="6.10.250.690">
    <property type="match status" value="1"/>
</dbReference>
<dbReference type="CDD" id="cd19935">
    <property type="entry name" value="REC_OmpR_CusR-like"/>
    <property type="match status" value="1"/>
</dbReference>
<dbReference type="PANTHER" id="PTHR48111">
    <property type="entry name" value="REGULATOR OF RPOS"/>
    <property type="match status" value="1"/>
</dbReference>
<dbReference type="RefSeq" id="WP_243851239.1">
    <property type="nucleotide sequence ID" value="NZ_BAAADD010000012.1"/>
</dbReference>
<dbReference type="PANTHER" id="PTHR48111:SF22">
    <property type="entry name" value="REGULATOR OF RPOS"/>
    <property type="match status" value="1"/>
</dbReference>
<evidence type="ECO:0000256" key="4">
    <source>
        <dbReference type="ARBA" id="ARBA00023125"/>
    </source>
</evidence>
<dbReference type="SMART" id="SM00862">
    <property type="entry name" value="Trans_reg_C"/>
    <property type="match status" value="1"/>
</dbReference>
<dbReference type="InterPro" id="IPR001867">
    <property type="entry name" value="OmpR/PhoB-type_DNA-bd"/>
</dbReference>
<evidence type="ECO:0000256" key="3">
    <source>
        <dbReference type="ARBA" id="ARBA00023015"/>
    </source>
</evidence>
<dbReference type="PROSITE" id="PS51755">
    <property type="entry name" value="OMPR_PHOB"/>
    <property type="match status" value="1"/>
</dbReference>
<dbReference type="Pfam" id="PF00072">
    <property type="entry name" value="Response_reg"/>
    <property type="match status" value="1"/>
</dbReference>
<feature type="domain" description="OmpR/PhoB-type" evidence="9">
    <location>
        <begin position="163"/>
        <end position="261"/>
    </location>
</feature>
<keyword evidence="1 6" id="KW-0597">Phosphoprotein</keyword>
<dbReference type="Gene3D" id="1.10.10.10">
    <property type="entry name" value="Winged helix-like DNA-binding domain superfamily/Winged helix DNA-binding domain"/>
    <property type="match status" value="1"/>
</dbReference>
<proteinExistence type="predicted"/>
<dbReference type="InterPro" id="IPR039420">
    <property type="entry name" value="WalR-like"/>
</dbReference>
<name>A0ABN1F9Q2_9PROT</name>
<evidence type="ECO:0000313" key="10">
    <source>
        <dbReference type="EMBL" id="GAA0585877.1"/>
    </source>
</evidence>
<feature type="domain" description="Response regulatory" evidence="8">
    <location>
        <begin position="41"/>
        <end position="155"/>
    </location>
</feature>
<dbReference type="InterPro" id="IPR011006">
    <property type="entry name" value="CheY-like_superfamily"/>
</dbReference>
<keyword evidence="3" id="KW-0805">Transcription regulation</keyword>
<dbReference type="PROSITE" id="PS50110">
    <property type="entry name" value="RESPONSE_REGULATORY"/>
    <property type="match status" value="1"/>
</dbReference>
<dbReference type="Gene3D" id="3.40.50.2300">
    <property type="match status" value="1"/>
</dbReference>
<gene>
    <name evidence="10" type="ORF">GCM10008942_38570</name>
</gene>
<reference evidence="10 11" key="1">
    <citation type="journal article" date="2019" name="Int. J. Syst. Evol. Microbiol.">
        <title>The Global Catalogue of Microorganisms (GCM) 10K type strain sequencing project: providing services to taxonomists for standard genome sequencing and annotation.</title>
        <authorList>
            <consortium name="The Broad Institute Genomics Platform"/>
            <consortium name="The Broad Institute Genome Sequencing Center for Infectious Disease"/>
            <person name="Wu L."/>
            <person name="Ma J."/>
        </authorList>
    </citation>
    <scope>NUCLEOTIDE SEQUENCE [LARGE SCALE GENOMIC DNA]</scope>
    <source>
        <strain evidence="10 11">JCM 15089</strain>
    </source>
</reference>
<dbReference type="Proteomes" id="UP001499951">
    <property type="component" value="Unassembled WGS sequence"/>
</dbReference>
<dbReference type="SUPFAM" id="SSF52172">
    <property type="entry name" value="CheY-like"/>
    <property type="match status" value="1"/>
</dbReference>
<evidence type="ECO:0000259" key="8">
    <source>
        <dbReference type="PROSITE" id="PS50110"/>
    </source>
</evidence>
<keyword evidence="5" id="KW-0804">Transcription</keyword>
<protein>
    <submittedName>
        <fullName evidence="10">Response regulator transcription factor</fullName>
    </submittedName>
</protein>
<feature type="DNA-binding region" description="OmpR/PhoB-type" evidence="7">
    <location>
        <begin position="163"/>
        <end position="261"/>
    </location>
</feature>
<sequence>MRDADPCGETAQTMRSALQWRDHRPVIWIVRILCRERQIMRLLVVEDSQRLRRWVSRGLRNKGFSVDEAPDGELGLQLATDNDYDVIVLDLMLPDIGGLTLLQSLRRAGQAVHVLILTAKDTVEDRVRGLNTGADDYLVKPFAFDELVARVQALVRRRYNVKDPRIQIADIEIDTALRVARRSGETISLRPREYALLEYLALHRGQVVSRSEIEEHIYDERVQPMSNVVDNAICALRRKIDVPSAPSLIETRRGMGYVFEGDQ</sequence>
<evidence type="ECO:0000256" key="5">
    <source>
        <dbReference type="ARBA" id="ARBA00023163"/>
    </source>
</evidence>
<comment type="caution">
    <text evidence="10">The sequence shown here is derived from an EMBL/GenBank/DDBJ whole genome shotgun (WGS) entry which is preliminary data.</text>
</comment>
<keyword evidence="2" id="KW-0902">Two-component regulatory system</keyword>
<dbReference type="InterPro" id="IPR036388">
    <property type="entry name" value="WH-like_DNA-bd_sf"/>
</dbReference>
<dbReference type="CDD" id="cd00383">
    <property type="entry name" value="trans_reg_C"/>
    <property type="match status" value="1"/>
</dbReference>
<evidence type="ECO:0000256" key="6">
    <source>
        <dbReference type="PROSITE-ProRule" id="PRU00169"/>
    </source>
</evidence>
<dbReference type="SMART" id="SM00448">
    <property type="entry name" value="REC"/>
    <property type="match status" value="1"/>
</dbReference>
<evidence type="ECO:0000313" key="11">
    <source>
        <dbReference type="Proteomes" id="UP001499951"/>
    </source>
</evidence>
<evidence type="ECO:0000256" key="1">
    <source>
        <dbReference type="ARBA" id="ARBA00022553"/>
    </source>
</evidence>
<keyword evidence="4 7" id="KW-0238">DNA-binding</keyword>
<dbReference type="Pfam" id="PF00486">
    <property type="entry name" value="Trans_reg_C"/>
    <property type="match status" value="1"/>
</dbReference>
<accession>A0ABN1F9Q2</accession>
<organism evidence="10 11">
    <name type="scientific">Rhizomicrobium electricum</name>
    <dbReference type="NCBI Taxonomy" id="480070"/>
    <lineage>
        <taxon>Bacteria</taxon>
        <taxon>Pseudomonadati</taxon>
        <taxon>Pseudomonadota</taxon>
        <taxon>Alphaproteobacteria</taxon>
        <taxon>Micropepsales</taxon>
        <taxon>Micropepsaceae</taxon>
        <taxon>Rhizomicrobium</taxon>
    </lineage>
</organism>
<dbReference type="InterPro" id="IPR001789">
    <property type="entry name" value="Sig_transdc_resp-reg_receiver"/>
</dbReference>